<dbReference type="Proteomes" id="UP000198589">
    <property type="component" value="Unassembled WGS sequence"/>
</dbReference>
<dbReference type="FunFam" id="3.40.50.720:FF:000084">
    <property type="entry name" value="Short-chain dehydrogenase reductase"/>
    <property type="match status" value="1"/>
</dbReference>
<dbReference type="AlphaFoldDB" id="A0A1I2BQ69"/>
<comment type="similarity">
    <text evidence="1">Belongs to the short-chain dehydrogenases/reductases (SDR) family.</text>
</comment>
<name>A0A1I2BQ69_9ACTN</name>
<organism evidence="3 4">
    <name type="scientific">Blastococcus tunisiensis</name>
    <dbReference type="NCBI Taxonomy" id="1798228"/>
    <lineage>
        <taxon>Bacteria</taxon>
        <taxon>Bacillati</taxon>
        <taxon>Actinomycetota</taxon>
        <taxon>Actinomycetes</taxon>
        <taxon>Geodermatophilales</taxon>
        <taxon>Geodermatophilaceae</taxon>
        <taxon>Blastococcus</taxon>
    </lineage>
</organism>
<dbReference type="OrthoDB" id="7064009at2"/>
<accession>A0A1I2BQ69</accession>
<dbReference type="Pfam" id="PF13561">
    <property type="entry name" value="adh_short_C2"/>
    <property type="match status" value="1"/>
</dbReference>
<dbReference type="RefSeq" id="WP_092196121.1">
    <property type="nucleotide sequence ID" value="NZ_FOND01000004.1"/>
</dbReference>
<evidence type="ECO:0000256" key="1">
    <source>
        <dbReference type="ARBA" id="ARBA00006484"/>
    </source>
</evidence>
<keyword evidence="2" id="KW-0560">Oxidoreductase</keyword>
<dbReference type="STRING" id="1798228.SAMN05216574_104232"/>
<dbReference type="PRINTS" id="PR00081">
    <property type="entry name" value="GDHRDH"/>
</dbReference>
<dbReference type="SUPFAM" id="SSF51735">
    <property type="entry name" value="NAD(P)-binding Rossmann-fold domains"/>
    <property type="match status" value="1"/>
</dbReference>
<dbReference type="InterPro" id="IPR002347">
    <property type="entry name" value="SDR_fam"/>
</dbReference>
<dbReference type="GO" id="GO:0006633">
    <property type="term" value="P:fatty acid biosynthetic process"/>
    <property type="evidence" value="ECO:0007669"/>
    <property type="project" value="TreeGrafter"/>
</dbReference>
<proteinExistence type="inferred from homology"/>
<gene>
    <name evidence="3" type="ORF">SAMN05216574_104232</name>
</gene>
<dbReference type="PRINTS" id="PR00080">
    <property type="entry name" value="SDRFAMILY"/>
</dbReference>
<dbReference type="InterPro" id="IPR020904">
    <property type="entry name" value="Sc_DH/Rdtase_CS"/>
</dbReference>
<dbReference type="PROSITE" id="PS00061">
    <property type="entry name" value="ADH_SHORT"/>
    <property type="match status" value="1"/>
</dbReference>
<reference evidence="4" key="1">
    <citation type="submission" date="2016-10" db="EMBL/GenBank/DDBJ databases">
        <authorList>
            <person name="Varghese N."/>
            <person name="Submissions S."/>
        </authorList>
    </citation>
    <scope>NUCLEOTIDE SEQUENCE [LARGE SCALE GENOMIC DNA]</scope>
    <source>
        <strain evidence="4">DSM 46838</strain>
    </source>
</reference>
<evidence type="ECO:0000256" key="2">
    <source>
        <dbReference type="ARBA" id="ARBA00023002"/>
    </source>
</evidence>
<dbReference type="PANTHER" id="PTHR42760">
    <property type="entry name" value="SHORT-CHAIN DEHYDROGENASES/REDUCTASES FAMILY MEMBER"/>
    <property type="match status" value="1"/>
</dbReference>
<dbReference type="InterPro" id="IPR036291">
    <property type="entry name" value="NAD(P)-bd_dom_sf"/>
</dbReference>
<dbReference type="PANTHER" id="PTHR42760:SF133">
    <property type="entry name" value="3-OXOACYL-[ACYL-CARRIER-PROTEIN] REDUCTASE"/>
    <property type="match status" value="1"/>
</dbReference>
<dbReference type="Gene3D" id="3.40.50.720">
    <property type="entry name" value="NAD(P)-binding Rossmann-like Domain"/>
    <property type="match status" value="1"/>
</dbReference>
<evidence type="ECO:0000313" key="3">
    <source>
        <dbReference type="EMBL" id="SFE58177.1"/>
    </source>
</evidence>
<protein>
    <submittedName>
        <fullName evidence="3">Gluconate 5-dehydrogenase</fullName>
    </submittedName>
</protein>
<sequence length="266" mass="27404">MNQASIEELQRFTLADRVAVVAGGSGGVGVRTCAALAAVGATVAIIGRSEERLAEARAAVEKVGGEALVVTGDMSDKAAADGAIQQTLDAFGRVDVLVNGIGGGAGTALYPAEEYPQAEWDRILDLNLTTALLVSQAAARAMIAGGRGGSVLNISSVRGQLGIDAGYSAYVAAKGAMDAVTRQHATEWAKHRIRVNAISPTFVRTEQAATLLAAPGFYDNLVARIPLRRIAETDDLVGALLFFCSDASSFVTGQVLTLDGGLTATQ</sequence>
<dbReference type="EMBL" id="FOND01000004">
    <property type="protein sequence ID" value="SFE58177.1"/>
    <property type="molecule type" value="Genomic_DNA"/>
</dbReference>
<evidence type="ECO:0000313" key="4">
    <source>
        <dbReference type="Proteomes" id="UP000198589"/>
    </source>
</evidence>
<dbReference type="GO" id="GO:0016616">
    <property type="term" value="F:oxidoreductase activity, acting on the CH-OH group of donors, NAD or NADP as acceptor"/>
    <property type="evidence" value="ECO:0007669"/>
    <property type="project" value="TreeGrafter"/>
</dbReference>
<dbReference type="GO" id="GO:0048038">
    <property type="term" value="F:quinone binding"/>
    <property type="evidence" value="ECO:0007669"/>
    <property type="project" value="TreeGrafter"/>
</dbReference>
<keyword evidence="4" id="KW-1185">Reference proteome</keyword>